<evidence type="ECO:0000313" key="6">
    <source>
        <dbReference type="EMBL" id="MBC9129910.1"/>
    </source>
</evidence>
<evidence type="ECO:0000259" key="5">
    <source>
        <dbReference type="PROSITE" id="PS51464"/>
    </source>
</evidence>
<dbReference type="EMBL" id="JABURY010000005">
    <property type="protein sequence ID" value="MBC9129910.1"/>
    <property type="molecule type" value="Genomic_DNA"/>
</dbReference>
<evidence type="ECO:0000259" key="4">
    <source>
        <dbReference type="PROSITE" id="PS51071"/>
    </source>
</evidence>
<dbReference type="InterPro" id="IPR036388">
    <property type="entry name" value="WH-like_DNA-bd_sf"/>
</dbReference>
<dbReference type="Pfam" id="PF01380">
    <property type="entry name" value="SIS"/>
    <property type="match status" value="1"/>
</dbReference>
<feature type="domain" description="HTH rpiR-type" evidence="4">
    <location>
        <begin position="1"/>
        <end position="72"/>
    </location>
</feature>
<feature type="domain" description="SIS" evidence="5">
    <location>
        <begin position="116"/>
        <end position="256"/>
    </location>
</feature>
<keyword evidence="3" id="KW-0804">Transcription</keyword>
<dbReference type="Gene3D" id="3.40.50.10490">
    <property type="entry name" value="Glucose-6-phosphate isomerase like protein, domain 1"/>
    <property type="match status" value="1"/>
</dbReference>
<evidence type="ECO:0000256" key="2">
    <source>
        <dbReference type="ARBA" id="ARBA00023125"/>
    </source>
</evidence>
<evidence type="ECO:0000313" key="7">
    <source>
        <dbReference type="Proteomes" id="UP000651208"/>
    </source>
</evidence>
<evidence type="ECO:0000256" key="3">
    <source>
        <dbReference type="ARBA" id="ARBA00023163"/>
    </source>
</evidence>
<dbReference type="InterPro" id="IPR000281">
    <property type="entry name" value="HTH_RpiR"/>
</dbReference>
<dbReference type="InterPro" id="IPR001347">
    <property type="entry name" value="SIS_dom"/>
</dbReference>
<dbReference type="PROSITE" id="PS51464">
    <property type="entry name" value="SIS"/>
    <property type="match status" value="1"/>
</dbReference>
<dbReference type="PROSITE" id="PS51071">
    <property type="entry name" value="HTH_RPIR"/>
    <property type="match status" value="1"/>
</dbReference>
<reference evidence="6 7" key="1">
    <citation type="submission" date="2020-06" db="EMBL/GenBank/DDBJ databases">
        <title>Frischella cerana isolated from Apis cerana gut homogenate.</title>
        <authorList>
            <person name="Wolter L.A."/>
            <person name="Suenami S."/>
            <person name="Miyazaki R."/>
        </authorList>
    </citation>
    <scope>NUCLEOTIDE SEQUENCE [LARGE SCALE GENOMIC DNA]</scope>
    <source>
        <strain evidence="6 7">Ac13</strain>
    </source>
</reference>
<dbReference type="InterPro" id="IPR009057">
    <property type="entry name" value="Homeodomain-like_sf"/>
</dbReference>
<sequence length="279" mass="30899">MIRISLSSLSNTEQRIIEWMMTKGNLTSRTSIKEVAIKLSVSEPLLVKVAKKLGYSGFREIRKALLSYFDALPFDKEQELSEKDNVDDIIEKVFNNSVQALKEAQSIVDAKIISQAAEWIFNANRIVILGVGGSAIVGEDFEHKLLRIGIHSHTYSDNHLMVMVASQLKENDVVIAISQSGNTTEICNAILVAKKNKTKIICITNNHQSELAEISDLSIFSPAKNGPLLGQNAAARIIQLTLLDTLFIAIVVLDNAKSKVHLERSIDVVKSLHRKNPND</sequence>
<protein>
    <submittedName>
        <fullName evidence="6">SIS domain-containing protein</fullName>
    </submittedName>
</protein>
<dbReference type="InterPro" id="IPR035472">
    <property type="entry name" value="RpiR-like_SIS"/>
</dbReference>
<dbReference type="Gene3D" id="1.10.10.10">
    <property type="entry name" value="Winged helix-like DNA-binding domain superfamily/Winged helix DNA-binding domain"/>
    <property type="match status" value="1"/>
</dbReference>
<dbReference type="SUPFAM" id="SSF46689">
    <property type="entry name" value="Homeodomain-like"/>
    <property type="match status" value="1"/>
</dbReference>
<dbReference type="InterPro" id="IPR047640">
    <property type="entry name" value="RpiR-like"/>
</dbReference>
<dbReference type="CDD" id="cd05013">
    <property type="entry name" value="SIS_RpiR"/>
    <property type="match status" value="1"/>
</dbReference>
<keyword evidence="2" id="KW-0238">DNA-binding</keyword>
<accession>A0ABR7QUL7</accession>
<organism evidence="6 7">
    <name type="scientific">Frischella japonica</name>
    <dbReference type="NCBI Taxonomy" id="2741544"/>
    <lineage>
        <taxon>Bacteria</taxon>
        <taxon>Pseudomonadati</taxon>
        <taxon>Pseudomonadota</taxon>
        <taxon>Gammaproteobacteria</taxon>
        <taxon>Orbales</taxon>
        <taxon>Orbaceae</taxon>
        <taxon>Frischella</taxon>
    </lineage>
</organism>
<evidence type="ECO:0000256" key="1">
    <source>
        <dbReference type="ARBA" id="ARBA00023015"/>
    </source>
</evidence>
<dbReference type="PANTHER" id="PTHR30514">
    <property type="entry name" value="GLUCOKINASE"/>
    <property type="match status" value="1"/>
</dbReference>
<proteinExistence type="predicted"/>
<keyword evidence="1" id="KW-0805">Transcription regulation</keyword>
<dbReference type="InterPro" id="IPR046348">
    <property type="entry name" value="SIS_dom_sf"/>
</dbReference>
<dbReference type="Proteomes" id="UP000651208">
    <property type="component" value="Unassembled WGS sequence"/>
</dbReference>
<dbReference type="PANTHER" id="PTHR30514:SF1">
    <property type="entry name" value="HTH-TYPE TRANSCRIPTIONAL REGULATOR HEXR-RELATED"/>
    <property type="match status" value="1"/>
</dbReference>
<name>A0ABR7QUL7_9GAMM</name>
<dbReference type="Pfam" id="PF01418">
    <property type="entry name" value="HTH_6"/>
    <property type="match status" value="1"/>
</dbReference>
<dbReference type="SUPFAM" id="SSF53697">
    <property type="entry name" value="SIS domain"/>
    <property type="match status" value="1"/>
</dbReference>
<keyword evidence="7" id="KW-1185">Reference proteome</keyword>
<gene>
    <name evidence="6" type="ORF">FcAc13_01145</name>
</gene>
<comment type="caution">
    <text evidence="6">The sequence shown here is derived from an EMBL/GenBank/DDBJ whole genome shotgun (WGS) entry which is preliminary data.</text>
</comment>